<dbReference type="EMBL" id="CP058595">
    <property type="protein sequence ID" value="QLG44405.1"/>
    <property type="molecule type" value="Genomic_DNA"/>
</dbReference>
<dbReference type="RefSeq" id="WP_179240739.1">
    <property type="nucleotide sequence ID" value="NZ_CP058595.1"/>
</dbReference>
<name>A0A7H9AM92_9FLAO</name>
<dbReference type="KEGG" id="cagg:HYG79_03275"/>
<organism evidence="1 2">
    <name type="scientific">Costertonia aggregata</name>
    <dbReference type="NCBI Taxonomy" id="343403"/>
    <lineage>
        <taxon>Bacteria</taxon>
        <taxon>Pseudomonadati</taxon>
        <taxon>Bacteroidota</taxon>
        <taxon>Flavobacteriia</taxon>
        <taxon>Flavobacteriales</taxon>
        <taxon>Flavobacteriaceae</taxon>
        <taxon>Costertonia</taxon>
    </lineage>
</organism>
<dbReference type="Proteomes" id="UP000509302">
    <property type="component" value="Chromosome"/>
</dbReference>
<reference evidence="1 2" key="1">
    <citation type="journal article" date="2006" name="Int. J. Syst. Evol. Microbiol.">
        <title>Costertonia aggregata gen. nov., sp. nov., a mesophilic marine bacterium of the family Flavobacteriaceae, isolated from a mature biofilm.</title>
        <authorList>
            <person name="Kwon K.K."/>
            <person name="Lee Y.K."/>
            <person name="Lee H.K."/>
        </authorList>
    </citation>
    <scope>NUCLEOTIDE SEQUENCE [LARGE SCALE GENOMIC DNA]</scope>
    <source>
        <strain evidence="1 2">KCCM 42265</strain>
    </source>
</reference>
<evidence type="ECO:0000313" key="1">
    <source>
        <dbReference type="EMBL" id="QLG44405.1"/>
    </source>
</evidence>
<gene>
    <name evidence="1" type="ORF">HYG79_03275</name>
</gene>
<proteinExistence type="predicted"/>
<dbReference type="AlphaFoldDB" id="A0A7H9AM92"/>
<evidence type="ECO:0000313" key="2">
    <source>
        <dbReference type="Proteomes" id="UP000509302"/>
    </source>
</evidence>
<keyword evidence="2" id="KW-1185">Reference proteome</keyword>
<accession>A0A7H9AM92</accession>
<protein>
    <submittedName>
        <fullName evidence="1">GTPase</fullName>
    </submittedName>
</protein>
<sequence length="126" mass="14752">MQKLVFIYNANSGLQNTIVDSAHKIFSPKTYECSLCDITYGVFTENLVWKKFRKNTDLKMEFLHKDEFAKSHKSKFGYKYTFPIVLTETKTDLEVFIKTDELNALKNAEELIALIGERLELFRRVT</sequence>